<sequence length="923" mass="103523">MDLLPKNMKNWFATSSARTETDWPDDKSARAISNIAQNVDRIDCSYLSTNFPDDNKIREMTSVAQRAAAAGGANPDDAKNAILYSNKAKVVRSNDAYSSIVRAIKNALGTVGKQYFKPNGSTMKFEWHASSLEELDNSSRSSLRVPGFGAVPVDYQLPVQSRFVNGFNEWRQSPTVTAQELAMVAVMDRLTDKHNWFVDIFDNAVVAQWRTELDRDLFIANPRLFKGKTWDWCVQELRDKAIQYENHRHVRVLDTGSCVCKGDSPELQSLSKVLQCATIPLARNFKASRNQPRSQVRQEWRDLWKDAVVDKRPKENGVSPAVMCATCRSCYGLESETPSPAEEALEALSANVSEDDSSADESMLHDDSFDIGISGASIRDEVSTSSDEFWRTRRVLENDSDFPNLSQSAQLVANIVDPLLYPLVYGRTLVLQDGDTVPLPNMLASYGAAKVAPLPMCQNYYPPHWGVQRNSRRYQSLPCEVAFTDNEADFATISVKITSYINGLHPEHVDVYRAIEQVLSLSVPLWNDCLIRGERGLRDRAHEGQLGHIPARIITYGVEWENELPEWATAFRVPAKSRKEDYFEAKTNLSASTKKRKRKEEELRRMFSDVVGKEDLELPPSGSVLWQLAKEYLERPESQPAVNKTRSAAVSEEEAWKVGDERTWGRLCEKAERILCHKHPEPGTAFTYEEWKSGSHNSQPIVEPVVQKPKTSRRPPYVLPHVQQQPVILQDQFRDQGLQVIIGINSIELTPKTPAYGPRTAARAATSAARAAKKFAKAKIMNEPVELDDDPDVDGWQVLGKLNEHIAAVAILVFDAENITEPRVAFRQKISMSLSLYRHKGWFDPPENAPPYYDHEVHGPAHAIGKDQEPEALAEILGLPDVGKYGGGDPPIPTNISAAWLHVRAAWLHLQTLWSTALSRSAS</sequence>
<evidence type="ECO:0000313" key="4">
    <source>
        <dbReference type="Proteomes" id="UP001303373"/>
    </source>
</evidence>
<dbReference type="PANTHER" id="PTHR33119:SF1">
    <property type="entry name" value="FE2OG DIOXYGENASE DOMAIN-CONTAINING PROTEIN"/>
    <property type="match status" value="1"/>
</dbReference>
<evidence type="ECO:0000259" key="2">
    <source>
        <dbReference type="Pfam" id="PF21666"/>
    </source>
</evidence>
<evidence type="ECO:0000313" key="3">
    <source>
        <dbReference type="EMBL" id="WPH00144.1"/>
    </source>
</evidence>
<dbReference type="InterPro" id="IPR049207">
    <property type="entry name" value="DUF4246_N"/>
</dbReference>
<feature type="domain" description="DUF4246" evidence="2">
    <location>
        <begin position="145"/>
        <end position="212"/>
    </location>
</feature>
<accession>A0AAQ3M2L4</accession>
<dbReference type="Pfam" id="PF14033">
    <property type="entry name" value="DUF4246"/>
    <property type="match status" value="3"/>
</dbReference>
<dbReference type="EMBL" id="CP138583">
    <property type="protein sequence ID" value="WPH00144.1"/>
    <property type="molecule type" value="Genomic_DNA"/>
</dbReference>
<feature type="domain" description="DUF4246" evidence="1">
    <location>
        <begin position="794"/>
        <end position="832"/>
    </location>
</feature>
<feature type="domain" description="DUF4246" evidence="1">
    <location>
        <begin position="228"/>
        <end position="295"/>
    </location>
</feature>
<dbReference type="Pfam" id="PF21666">
    <property type="entry name" value="DUF4246_N"/>
    <property type="match status" value="1"/>
</dbReference>
<evidence type="ECO:0000259" key="1">
    <source>
        <dbReference type="Pfam" id="PF14033"/>
    </source>
</evidence>
<reference evidence="3 4" key="1">
    <citation type="submission" date="2023-11" db="EMBL/GenBank/DDBJ databases">
        <title>An acidophilic fungus is an integral part of prey digestion in a carnivorous sundew plant.</title>
        <authorList>
            <person name="Tsai I.J."/>
        </authorList>
    </citation>
    <scope>NUCLEOTIDE SEQUENCE [LARGE SCALE GENOMIC DNA]</scope>
    <source>
        <strain evidence="3">169a</strain>
    </source>
</reference>
<name>A0AAQ3M2L4_9PEZI</name>
<organism evidence="3 4">
    <name type="scientific">Acrodontium crateriforme</name>
    <dbReference type="NCBI Taxonomy" id="150365"/>
    <lineage>
        <taxon>Eukaryota</taxon>
        <taxon>Fungi</taxon>
        <taxon>Dikarya</taxon>
        <taxon>Ascomycota</taxon>
        <taxon>Pezizomycotina</taxon>
        <taxon>Dothideomycetes</taxon>
        <taxon>Dothideomycetidae</taxon>
        <taxon>Mycosphaerellales</taxon>
        <taxon>Teratosphaeriaceae</taxon>
        <taxon>Acrodontium</taxon>
    </lineage>
</organism>
<dbReference type="AlphaFoldDB" id="A0AAQ3M2L4"/>
<dbReference type="InterPro" id="IPR025340">
    <property type="entry name" value="DUF4246"/>
</dbReference>
<gene>
    <name evidence="3" type="ORF">R9X50_00296700</name>
</gene>
<dbReference type="PANTHER" id="PTHR33119">
    <property type="entry name" value="IFI3P"/>
    <property type="match status" value="1"/>
</dbReference>
<dbReference type="Proteomes" id="UP001303373">
    <property type="component" value="Chromosome 4"/>
</dbReference>
<dbReference type="InterPro" id="IPR049192">
    <property type="entry name" value="DUF4246_C"/>
</dbReference>
<protein>
    <submittedName>
        <fullName evidence="3">Uncharacterized protein</fullName>
    </submittedName>
</protein>
<proteinExistence type="predicted"/>
<feature type="domain" description="DUF4246" evidence="1">
    <location>
        <begin position="406"/>
        <end position="757"/>
    </location>
</feature>
<keyword evidence="4" id="KW-1185">Reference proteome</keyword>